<accession>A0A0B6ZH55</accession>
<dbReference type="AlphaFoldDB" id="A0A0B6ZH55"/>
<name>A0A0B6ZH55_9EUPU</name>
<proteinExistence type="predicted"/>
<protein>
    <recommendedName>
        <fullName evidence="1">Reverse transcriptase domain-containing protein</fullName>
    </recommendedName>
</protein>
<reference evidence="2" key="1">
    <citation type="submission" date="2014-12" db="EMBL/GenBank/DDBJ databases">
        <title>Insight into the proteome of Arion vulgaris.</title>
        <authorList>
            <person name="Aradska J."/>
            <person name="Bulat T."/>
            <person name="Smidak R."/>
            <person name="Sarate P."/>
            <person name="Gangsoo J."/>
            <person name="Sialana F."/>
            <person name="Bilban M."/>
            <person name="Lubec G."/>
        </authorList>
    </citation>
    <scope>NUCLEOTIDE SEQUENCE</scope>
    <source>
        <tissue evidence="2">Skin</tissue>
    </source>
</reference>
<organism evidence="2">
    <name type="scientific">Arion vulgaris</name>
    <dbReference type="NCBI Taxonomy" id="1028688"/>
    <lineage>
        <taxon>Eukaryota</taxon>
        <taxon>Metazoa</taxon>
        <taxon>Spiralia</taxon>
        <taxon>Lophotrochozoa</taxon>
        <taxon>Mollusca</taxon>
        <taxon>Gastropoda</taxon>
        <taxon>Heterobranchia</taxon>
        <taxon>Euthyneura</taxon>
        <taxon>Panpulmonata</taxon>
        <taxon>Eupulmonata</taxon>
        <taxon>Stylommatophora</taxon>
        <taxon>Helicina</taxon>
        <taxon>Arionoidea</taxon>
        <taxon>Arionidae</taxon>
        <taxon>Arion</taxon>
    </lineage>
</organism>
<gene>
    <name evidence="2" type="primary">ORF61180</name>
</gene>
<dbReference type="InterPro" id="IPR000477">
    <property type="entry name" value="RT_dom"/>
</dbReference>
<evidence type="ECO:0000313" key="2">
    <source>
        <dbReference type="EMBL" id="CEK67060.1"/>
    </source>
</evidence>
<sequence length="92" mass="10846">MFSWIKDFLFHRSARVGMDNHFNRFFKLREGIPKGSVIAPILFLIDIGNIIRYRHQHISNGQHPEDFTILAEETLATRAFYLVQKTIEKVEN</sequence>
<dbReference type="PROSITE" id="PS50878">
    <property type="entry name" value="RT_POL"/>
    <property type="match status" value="1"/>
</dbReference>
<dbReference type="EMBL" id="HACG01020195">
    <property type="protein sequence ID" value="CEK67060.1"/>
    <property type="molecule type" value="Transcribed_RNA"/>
</dbReference>
<feature type="domain" description="Reverse transcriptase" evidence="1">
    <location>
        <begin position="1"/>
        <end position="92"/>
    </location>
</feature>
<evidence type="ECO:0000259" key="1">
    <source>
        <dbReference type="PROSITE" id="PS50878"/>
    </source>
</evidence>